<dbReference type="InterPro" id="IPR002394">
    <property type="entry name" value="Nicotinic_acetylcholine_rcpt"/>
</dbReference>
<evidence type="ECO:0000256" key="5">
    <source>
        <dbReference type="ARBA" id="ARBA00023018"/>
    </source>
</evidence>
<sequence>MECEKQDLAFRYCSDIPADMENESIEACQPSPSDCGLCSCAATTTIFSPWIKHGLLHFYSDNPFVFIPVKNTSEPLRVKFGASLIRIIDVDEYNQVLTTNLWLEMHWNDYKLSWDPSKYDGLKKINLPANKIWVPDILLYNNADGEPHASTTKNDAIVYYTGLVIWKPPSIYKSFCSIDIEYFPYDSQLCPMKFGGWSYNGFLIDVRQLPSRPDSVIENRKDPDGKEYKFMQQGMDLSYFQKSLEWDVMELTSKRHEQLYPGCCGQDMYIDITFEISLLRKSLIYTVNLVIPCMLNAILSTFVFYIPAMDLKITFSISILITLTVFYLILNEMIPPTSLVLPLIGKYLLFTMFLATASILFSVVVINVYRRNSFSQPMPFWMRKLFLYKLPYYLKMKPLTNDEIAVERKESSISRAASPTSSCAGSMISDTIPLLPRSRRASPLIYSVYSLMDSELRLSNLALQYGMHPYLFRRIIDNIAFIHEHFRILNEERKISREWSYMATVMDRCLLIIFAILNFLGTIIIFFQAPSWYDTRVAMDVTTPMKPLSGDAFDI</sequence>
<keyword evidence="13 15" id="KW-0407">Ion channel</keyword>
<dbReference type="Pfam" id="PF02931">
    <property type="entry name" value="Neur_chan_LBD"/>
    <property type="match status" value="1"/>
</dbReference>
<evidence type="ECO:0000256" key="15">
    <source>
        <dbReference type="RuleBase" id="RU000687"/>
    </source>
</evidence>
<dbReference type="GO" id="GO:0022848">
    <property type="term" value="F:acetylcholine-gated monoatomic cation-selective channel activity"/>
    <property type="evidence" value="ECO:0007669"/>
    <property type="project" value="InterPro"/>
</dbReference>
<dbReference type="InterPro" id="IPR006202">
    <property type="entry name" value="Neur_chan_lig-bd"/>
</dbReference>
<dbReference type="GO" id="GO:0004888">
    <property type="term" value="F:transmembrane signaling receptor activity"/>
    <property type="evidence" value="ECO:0007669"/>
    <property type="project" value="InterPro"/>
</dbReference>
<evidence type="ECO:0000256" key="10">
    <source>
        <dbReference type="ARBA" id="ARBA00023180"/>
    </source>
</evidence>
<dbReference type="Gene3D" id="1.20.58.390">
    <property type="entry name" value="Neurotransmitter-gated ion-channel transmembrane domain"/>
    <property type="match status" value="2"/>
</dbReference>
<dbReference type="Pfam" id="PF02932">
    <property type="entry name" value="Neur_chan_memb"/>
    <property type="match status" value="1"/>
</dbReference>
<feature type="transmembrane region" description="Helical" evidence="15">
    <location>
        <begin position="350"/>
        <end position="369"/>
    </location>
</feature>
<keyword evidence="3 15" id="KW-0812">Transmembrane</keyword>
<evidence type="ECO:0000313" key="18">
    <source>
        <dbReference type="Proteomes" id="UP000887540"/>
    </source>
</evidence>
<dbReference type="Proteomes" id="UP000887540">
    <property type="component" value="Unplaced"/>
</dbReference>
<dbReference type="PRINTS" id="PR00254">
    <property type="entry name" value="NICOTINICR"/>
</dbReference>
<reference evidence="19" key="1">
    <citation type="submission" date="2022-11" db="UniProtKB">
        <authorList>
            <consortium name="WormBaseParasite"/>
        </authorList>
    </citation>
    <scope>IDENTIFICATION</scope>
</reference>
<evidence type="ECO:0000256" key="9">
    <source>
        <dbReference type="ARBA" id="ARBA00023170"/>
    </source>
</evidence>
<protein>
    <submittedName>
        <fullName evidence="19">Uncharacterized protein</fullName>
    </submittedName>
</protein>
<organism evidence="18 19">
    <name type="scientific">Acrobeloides nanus</name>
    <dbReference type="NCBI Taxonomy" id="290746"/>
    <lineage>
        <taxon>Eukaryota</taxon>
        <taxon>Metazoa</taxon>
        <taxon>Ecdysozoa</taxon>
        <taxon>Nematoda</taxon>
        <taxon>Chromadorea</taxon>
        <taxon>Rhabditida</taxon>
        <taxon>Tylenchina</taxon>
        <taxon>Cephalobomorpha</taxon>
        <taxon>Cephaloboidea</taxon>
        <taxon>Cephalobidae</taxon>
        <taxon>Acrobeloides</taxon>
    </lineage>
</organism>
<evidence type="ECO:0000256" key="4">
    <source>
        <dbReference type="ARBA" id="ARBA00022989"/>
    </source>
</evidence>
<evidence type="ECO:0000256" key="11">
    <source>
        <dbReference type="ARBA" id="ARBA00023257"/>
    </source>
</evidence>
<dbReference type="SUPFAM" id="SSF63712">
    <property type="entry name" value="Nicotinic receptor ligand binding domain-like"/>
    <property type="match status" value="1"/>
</dbReference>
<evidence type="ECO:0000256" key="1">
    <source>
        <dbReference type="ARBA" id="ARBA00022448"/>
    </source>
</evidence>
<evidence type="ECO:0000313" key="19">
    <source>
        <dbReference type="WBParaSite" id="ACRNAN_Path_1517.g5905.t1"/>
    </source>
</evidence>
<dbReference type="PROSITE" id="PS00236">
    <property type="entry name" value="NEUROTR_ION_CHANNEL"/>
    <property type="match status" value="1"/>
</dbReference>
<comment type="similarity">
    <text evidence="15">Belongs to the ligand-gated ion channel (TC 1.A.9) family.</text>
</comment>
<dbReference type="CDD" id="cd19064">
    <property type="entry name" value="LGIC_TM_nAChR"/>
    <property type="match status" value="1"/>
</dbReference>
<keyword evidence="6 15" id="KW-0406">Ion transport</keyword>
<accession>A0A914C2B3</accession>
<evidence type="ECO:0000259" key="17">
    <source>
        <dbReference type="Pfam" id="PF02932"/>
    </source>
</evidence>
<feature type="transmembrane region" description="Helical" evidence="15">
    <location>
        <begin position="509"/>
        <end position="529"/>
    </location>
</feature>
<evidence type="ECO:0000256" key="2">
    <source>
        <dbReference type="ARBA" id="ARBA00022475"/>
    </source>
</evidence>
<dbReference type="SUPFAM" id="SSF90112">
    <property type="entry name" value="Neurotransmitter-gated ion-channel transmembrane pore"/>
    <property type="match status" value="1"/>
</dbReference>
<comment type="subcellular location">
    <subcellularLocation>
        <location evidence="14">Postsynaptic cell membrane</location>
        <topology evidence="14">Multi-pass membrane protein</topology>
    </subcellularLocation>
</comment>
<keyword evidence="10" id="KW-0325">Glycoprotein</keyword>
<dbReference type="InterPro" id="IPR036719">
    <property type="entry name" value="Neuro-gated_channel_TM_sf"/>
</dbReference>
<dbReference type="GO" id="GO:0045211">
    <property type="term" value="C:postsynaptic membrane"/>
    <property type="evidence" value="ECO:0007669"/>
    <property type="project" value="UniProtKB-SubCell"/>
</dbReference>
<feature type="transmembrane region" description="Helical" evidence="15">
    <location>
        <begin position="283"/>
        <end position="306"/>
    </location>
</feature>
<dbReference type="PANTHER" id="PTHR18945">
    <property type="entry name" value="NEUROTRANSMITTER GATED ION CHANNEL"/>
    <property type="match status" value="1"/>
</dbReference>
<dbReference type="InterPro" id="IPR018000">
    <property type="entry name" value="Neurotransmitter_ion_chnl_CS"/>
</dbReference>
<dbReference type="PRINTS" id="PR00252">
    <property type="entry name" value="NRIONCHANNEL"/>
</dbReference>
<keyword evidence="12" id="KW-1071">Ligand-gated ion channel</keyword>
<keyword evidence="9" id="KW-0675">Receptor</keyword>
<dbReference type="InterPro" id="IPR038050">
    <property type="entry name" value="Neuro_actylchol_rec"/>
</dbReference>
<keyword evidence="8" id="KW-1015">Disulfide bond</keyword>
<dbReference type="InterPro" id="IPR006201">
    <property type="entry name" value="Neur_channel"/>
</dbReference>
<dbReference type="Gene3D" id="2.70.170.10">
    <property type="entry name" value="Neurotransmitter-gated ion-channel ligand-binding domain"/>
    <property type="match status" value="1"/>
</dbReference>
<evidence type="ECO:0000256" key="12">
    <source>
        <dbReference type="ARBA" id="ARBA00023286"/>
    </source>
</evidence>
<evidence type="ECO:0000256" key="14">
    <source>
        <dbReference type="ARBA" id="ARBA00034104"/>
    </source>
</evidence>
<keyword evidence="11" id="KW-0628">Postsynaptic cell membrane</keyword>
<dbReference type="WBParaSite" id="ACRNAN_Path_1517.g5905.t1">
    <property type="protein sequence ID" value="ACRNAN_Path_1517.g5905.t1"/>
    <property type="gene ID" value="ACRNAN_Path_1517.g5905"/>
</dbReference>
<dbReference type="AlphaFoldDB" id="A0A914C2B3"/>
<evidence type="ECO:0000256" key="6">
    <source>
        <dbReference type="ARBA" id="ARBA00023065"/>
    </source>
</evidence>
<keyword evidence="5" id="KW-0770">Synapse</keyword>
<dbReference type="InterPro" id="IPR006029">
    <property type="entry name" value="Neurotrans-gated_channel_TM"/>
</dbReference>
<dbReference type="FunFam" id="2.70.170.10:FF:000044">
    <property type="entry name" value="AcetylCholine Receptor"/>
    <property type="match status" value="1"/>
</dbReference>
<keyword evidence="2" id="KW-1003">Cell membrane</keyword>
<evidence type="ECO:0000256" key="13">
    <source>
        <dbReference type="ARBA" id="ARBA00023303"/>
    </source>
</evidence>
<keyword evidence="18" id="KW-1185">Reference proteome</keyword>
<keyword evidence="1 15" id="KW-0813">Transport</keyword>
<feature type="domain" description="Neurotransmitter-gated ion-channel ligand-binding" evidence="16">
    <location>
        <begin position="67"/>
        <end position="281"/>
    </location>
</feature>
<evidence type="ECO:0000259" key="16">
    <source>
        <dbReference type="Pfam" id="PF02931"/>
    </source>
</evidence>
<dbReference type="InterPro" id="IPR036734">
    <property type="entry name" value="Neur_chan_lig-bd_sf"/>
</dbReference>
<proteinExistence type="inferred from homology"/>
<keyword evidence="7 15" id="KW-0472">Membrane</keyword>
<feature type="domain" description="Neurotransmitter-gated ion-channel transmembrane" evidence="17">
    <location>
        <begin position="289"/>
        <end position="526"/>
    </location>
</feature>
<keyword evidence="4 15" id="KW-1133">Transmembrane helix</keyword>
<feature type="transmembrane region" description="Helical" evidence="15">
    <location>
        <begin position="313"/>
        <end position="330"/>
    </location>
</feature>
<evidence type="ECO:0000256" key="3">
    <source>
        <dbReference type="ARBA" id="ARBA00022692"/>
    </source>
</evidence>
<name>A0A914C2B3_9BILA</name>
<evidence type="ECO:0000256" key="7">
    <source>
        <dbReference type="ARBA" id="ARBA00023136"/>
    </source>
</evidence>
<evidence type="ECO:0000256" key="8">
    <source>
        <dbReference type="ARBA" id="ARBA00023157"/>
    </source>
</evidence>